<dbReference type="EMBL" id="CVRI01000048">
    <property type="protein sequence ID" value="CRK98879.1"/>
    <property type="molecule type" value="Genomic_DNA"/>
</dbReference>
<dbReference type="Proteomes" id="UP000183832">
    <property type="component" value="Unassembled WGS sequence"/>
</dbReference>
<gene>
    <name evidence="1" type="ORF">CLUMA_CG012234</name>
</gene>
<protein>
    <submittedName>
        <fullName evidence="1">CLUMA_CG012234, isoform A</fullName>
    </submittedName>
</protein>
<proteinExistence type="predicted"/>
<evidence type="ECO:0000313" key="1">
    <source>
        <dbReference type="EMBL" id="CRK98879.1"/>
    </source>
</evidence>
<reference evidence="1 2" key="1">
    <citation type="submission" date="2015-04" db="EMBL/GenBank/DDBJ databases">
        <authorList>
            <person name="Syromyatnikov M.Y."/>
            <person name="Popov V.N."/>
        </authorList>
    </citation>
    <scope>NUCLEOTIDE SEQUENCE [LARGE SCALE GENOMIC DNA]</scope>
</reference>
<keyword evidence="2" id="KW-1185">Reference proteome</keyword>
<name>A0A1J1IF36_9DIPT</name>
<dbReference type="AlphaFoldDB" id="A0A1J1IF36"/>
<organism evidence="1 2">
    <name type="scientific">Clunio marinus</name>
    <dbReference type="NCBI Taxonomy" id="568069"/>
    <lineage>
        <taxon>Eukaryota</taxon>
        <taxon>Metazoa</taxon>
        <taxon>Ecdysozoa</taxon>
        <taxon>Arthropoda</taxon>
        <taxon>Hexapoda</taxon>
        <taxon>Insecta</taxon>
        <taxon>Pterygota</taxon>
        <taxon>Neoptera</taxon>
        <taxon>Endopterygota</taxon>
        <taxon>Diptera</taxon>
        <taxon>Nematocera</taxon>
        <taxon>Chironomoidea</taxon>
        <taxon>Chironomidae</taxon>
        <taxon>Clunio</taxon>
    </lineage>
</organism>
<sequence length="63" mass="7445">MKKPFTKRKVNFWLEESVFNSTIAMNNLWGSKAERVLMTTKTLSLIFPACNCLFQQRMKKETK</sequence>
<accession>A0A1J1IF36</accession>
<evidence type="ECO:0000313" key="2">
    <source>
        <dbReference type="Proteomes" id="UP000183832"/>
    </source>
</evidence>